<evidence type="ECO:0000259" key="2">
    <source>
        <dbReference type="Pfam" id="PF01030"/>
    </source>
</evidence>
<protein>
    <submittedName>
        <fullName evidence="4">Receptor L-domain domain-containing protein</fullName>
    </submittedName>
</protein>
<dbReference type="InterPro" id="IPR036941">
    <property type="entry name" value="Rcpt_L-dom_sf"/>
</dbReference>
<feature type="chain" id="PRO_5037815240" evidence="1">
    <location>
        <begin position="26"/>
        <end position="591"/>
    </location>
</feature>
<feature type="domain" description="Receptor L-domain" evidence="2">
    <location>
        <begin position="271"/>
        <end position="371"/>
    </location>
</feature>
<evidence type="ECO:0000256" key="1">
    <source>
        <dbReference type="SAM" id="SignalP"/>
    </source>
</evidence>
<dbReference type="Pfam" id="PF01030">
    <property type="entry name" value="Recep_L_domain"/>
    <property type="match status" value="2"/>
</dbReference>
<dbReference type="Gene3D" id="3.80.20.20">
    <property type="entry name" value="Receptor L-domain"/>
    <property type="match status" value="2"/>
</dbReference>
<feature type="signal peptide" evidence="1">
    <location>
        <begin position="1"/>
        <end position="25"/>
    </location>
</feature>
<organism evidence="3 4">
    <name type="scientific">Ditylenchus dipsaci</name>
    <dbReference type="NCBI Taxonomy" id="166011"/>
    <lineage>
        <taxon>Eukaryota</taxon>
        <taxon>Metazoa</taxon>
        <taxon>Ecdysozoa</taxon>
        <taxon>Nematoda</taxon>
        <taxon>Chromadorea</taxon>
        <taxon>Rhabditida</taxon>
        <taxon>Tylenchina</taxon>
        <taxon>Tylenchomorpha</taxon>
        <taxon>Sphaerularioidea</taxon>
        <taxon>Anguinidae</taxon>
        <taxon>Anguininae</taxon>
        <taxon>Ditylenchus</taxon>
    </lineage>
</organism>
<dbReference type="SUPFAM" id="SSF52058">
    <property type="entry name" value="L domain-like"/>
    <property type="match status" value="2"/>
</dbReference>
<keyword evidence="3" id="KW-1185">Reference proteome</keyword>
<name>A0A915DPI3_9BILA</name>
<reference evidence="4" key="1">
    <citation type="submission" date="2022-11" db="UniProtKB">
        <authorList>
            <consortium name="WormBaseParasite"/>
        </authorList>
    </citation>
    <scope>IDENTIFICATION</scope>
</reference>
<accession>A0A915DPI3</accession>
<dbReference type="SUPFAM" id="SSF49265">
    <property type="entry name" value="Fibronectin type III"/>
    <property type="match status" value="1"/>
</dbReference>
<dbReference type="InterPro" id="IPR013783">
    <property type="entry name" value="Ig-like_fold"/>
</dbReference>
<dbReference type="InterPro" id="IPR000494">
    <property type="entry name" value="Rcpt_L-dom"/>
</dbReference>
<dbReference type="AlphaFoldDB" id="A0A915DPI3"/>
<dbReference type="Gene3D" id="2.60.40.10">
    <property type="entry name" value="Immunoglobulins"/>
    <property type="match status" value="1"/>
</dbReference>
<evidence type="ECO:0000313" key="3">
    <source>
        <dbReference type="Proteomes" id="UP000887574"/>
    </source>
</evidence>
<dbReference type="Proteomes" id="UP000887574">
    <property type="component" value="Unplaced"/>
</dbReference>
<sequence>MTLKLAMYLLASIFSIAVIVLHGAAIPEKRCGSVDIRNSPRMAFQPKQTSDKSVPNALLYYKECTILEGDFTISMITSSNVTNEEYPVFEKLRVIGGHSLIMNYALVVYQNNDLREIGLTKLTAIKNVVDHIIDQVAGQCKNECQVEDESNCLRDQNTDALKCWSPKACQKFCEASEFQAQAVPMMEKYATNIVWVVVHFPMIHLHTNAQVTSLSSWEGEKSEWKAFRNQCHYDCPNGYQEDPNDHTTASNALVIALRSVLVTQSAMKFSKCNAIEGNLELDMRIGMESTSAEKFTEAFGEIEEISGYLLVRFSSAFMSLHMFKRLRVIHGQQLWKNTYSLVVFENQNLNQLFNLENRKMQILNGKVTFQTTELSENDVSSFSNGDKAICDEIPLPAKIVQIFNYGFMVGWMPFNTTDMDYRKFLGYQIFYKKSACSDSWNMHFFGELDGTIIKNAKGELITAGVESNTLYAVYVQTRLVNHPGAKNAISDILFVKTYFSTPDPARNRVAYALGPDSFEVQWDPHYTSTCYNALHGHLESKQSGRYQKNTPQIIHSAASNTVSVRSDDSKGPAQKKRAAANALLSSPMKIL</sequence>
<feature type="domain" description="Receptor L-domain" evidence="2">
    <location>
        <begin position="80"/>
        <end position="127"/>
    </location>
</feature>
<proteinExistence type="predicted"/>
<keyword evidence="1" id="KW-0732">Signal</keyword>
<dbReference type="WBParaSite" id="jg21757">
    <property type="protein sequence ID" value="jg21757"/>
    <property type="gene ID" value="jg21757"/>
</dbReference>
<dbReference type="InterPro" id="IPR036116">
    <property type="entry name" value="FN3_sf"/>
</dbReference>
<evidence type="ECO:0000313" key="4">
    <source>
        <dbReference type="WBParaSite" id="jg21757"/>
    </source>
</evidence>